<reference evidence="2 3" key="1">
    <citation type="submission" date="2018-12" db="EMBL/GenBank/DDBJ databases">
        <title>Marinifilum JC070 sp. nov., a marine bacterium isolated from Yongle Blue Hole in the South China Sea.</title>
        <authorList>
            <person name="Fu T."/>
        </authorList>
    </citation>
    <scope>NUCLEOTIDE SEQUENCE [LARGE SCALE GENOMIC DNA]</scope>
    <source>
        <strain evidence="2 3">JC070</strain>
    </source>
</reference>
<gene>
    <name evidence="2" type="ORF">ELS83_08055</name>
</gene>
<name>A0ABX1WUJ4_9BACT</name>
<dbReference type="InterPro" id="IPR019026">
    <property type="entry name" value="Peptidase_M64_IgA"/>
</dbReference>
<evidence type="ECO:0000313" key="2">
    <source>
        <dbReference type="EMBL" id="NOU59771.1"/>
    </source>
</evidence>
<dbReference type="EMBL" id="RZNH01000010">
    <property type="protein sequence ID" value="NOU59771.1"/>
    <property type="molecule type" value="Genomic_DNA"/>
</dbReference>
<dbReference type="InterPro" id="IPR038171">
    <property type="entry name" value="M64_N_sf"/>
</dbReference>
<feature type="domain" description="Peptidase M64 N-terminal" evidence="1">
    <location>
        <begin position="23"/>
        <end position="143"/>
    </location>
</feature>
<dbReference type="InterPro" id="IPR032625">
    <property type="entry name" value="M64_N"/>
</dbReference>
<organism evidence="2 3">
    <name type="scientific">Marinifilum caeruleilacunae</name>
    <dbReference type="NCBI Taxonomy" id="2499076"/>
    <lineage>
        <taxon>Bacteria</taxon>
        <taxon>Pseudomonadati</taxon>
        <taxon>Bacteroidota</taxon>
        <taxon>Bacteroidia</taxon>
        <taxon>Marinilabiliales</taxon>
        <taxon>Marinifilaceae</taxon>
    </lineage>
</organism>
<dbReference type="Gene3D" id="2.60.40.3250">
    <property type="entry name" value="Peptidase M64, N-terminal domain"/>
    <property type="match status" value="1"/>
</dbReference>
<dbReference type="Gene3D" id="3.40.390.10">
    <property type="entry name" value="Collagenase (Catalytic Domain)"/>
    <property type="match status" value="1"/>
</dbReference>
<dbReference type="Proteomes" id="UP000732105">
    <property type="component" value="Unassembled WGS sequence"/>
</dbReference>
<dbReference type="Pfam" id="PF16217">
    <property type="entry name" value="M64_N"/>
    <property type="match status" value="1"/>
</dbReference>
<dbReference type="Pfam" id="PF09471">
    <property type="entry name" value="Peptidase_M64"/>
    <property type="match status" value="2"/>
</dbReference>
<sequence length="427" mass="49003">MKAKTLLVLFFIAIGFVSYGQDKFEKYFENKTLRIDYLMGGDAESQTVFLKELKEEPHWGGSTVNLVDIFGYGTFRFQLYDVASNELIYSKGFNSLFQEWQTTAEAKELKKAFYQVNVMPFPKKTARFVLESRKWDGSMEKIWEYEINPANYFIGRDKPMHVPFTKVMGKGNPEESVDIAFIAEGYTAEEMDKFRADVKRVAGYLLDVPPFDKYAKRFNIYALESVSEESGTDIPGENIYKNTAVNTTFYTFDVPRYLTTFDIKALHDICANVPYDQIFVLINTDRYGGGGFYNYYSSCSADNQLTYEVSSHEFGHGFVGLGDEYYNSTVAYDGFYNLEVEPWEPNITTMVDFDSKWKDMLDESTPVPTPRTPEYEKTLGVFEGGGYMSKGIYSPVQDCKMKSNNEKHFCPVCERAAEKVILFHIGK</sequence>
<dbReference type="RefSeq" id="WP_171595041.1">
    <property type="nucleotide sequence ID" value="NZ_RZNH01000010.1"/>
</dbReference>
<dbReference type="InterPro" id="IPR024079">
    <property type="entry name" value="MetalloPept_cat_dom_sf"/>
</dbReference>
<proteinExistence type="predicted"/>
<evidence type="ECO:0000313" key="3">
    <source>
        <dbReference type="Proteomes" id="UP000732105"/>
    </source>
</evidence>
<keyword evidence="3" id="KW-1185">Reference proteome</keyword>
<accession>A0ABX1WUJ4</accession>
<evidence type="ECO:0000259" key="1">
    <source>
        <dbReference type="Pfam" id="PF16217"/>
    </source>
</evidence>
<comment type="caution">
    <text evidence="2">The sequence shown here is derived from an EMBL/GenBank/DDBJ whole genome shotgun (WGS) entry which is preliminary data.</text>
</comment>
<protein>
    <submittedName>
        <fullName evidence="2">Peptidase</fullName>
    </submittedName>
</protein>